<gene>
    <name evidence="1" type="ORF">B0H16DRAFT_1700174</name>
</gene>
<evidence type="ECO:0000313" key="1">
    <source>
        <dbReference type="EMBL" id="KAJ7719743.1"/>
    </source>
</evidence>
<dbReference type="AlphaFoldDB" id="A0AAD7HG50"/>
<dbReference type="EMBL" id="JARKIB010000248">
    <property type="protein sequence ID" value="KAJ7719743.1"/>
    <property type="molecule type" value="Genomic_DNA"/>
</dbReference>
<evidence type="ECO:0000313" key="2">
    <source>
        <dbReference type="Proteomes" id="UP001215598"/>
    </source>
</evidence>
<proteinExistence type="predicted"/>
<comment type="caution">
    <text evidence="1">The sequence shown here is derived from an EMBL/GenBank/DDBJ whole genome shotgun (WGS) entry which is preliminary data.</text>
</comment>
<reference evidence="1" key="1">
    <citation type="submission" date="2023-03" db="EMBL/GenBank/DDBJ databases">
        <title>Massive genome expansion in bonnet fungi (Mycena s.s.) driven by repeated elements and novel gene families across ecological guilds.</title>
        <authorList>
            <consortium name="Lawrence Berkeley National Laboratory"/>
            <person name="Harder C.B."/>
            <person name="Miyauchi S."/>
            <person name="Viragh M."/>
            <person name="Kuo A."/>
            <person name="Thoen E."/>
            <person name="Andreopoulos B."/>
            <person name="Lu D."/>
            <person name="Skrede I."/>
            <person name="Drula E."/>
            <person name="Henrissat B."/>
            <person name="Morin E."/>
            <person name="Kohler A."/>
            <person name="Barry K."/>
            <person name="LaButti K."/>
            <person name="Morin E."/>
            <person name="Salamov A."/>
            <person name="Lipzen A."/>
            <person name="Mereny Z."/>
            <person name="Hegedus B."/>
            <person name="Baldrian P."/>
            <person name="Stursova M."/>
            <person name="Weitz H."/>
            <person name="Taylor A."/>
            <person name="Grigoriev I.V."/>
            <person name="Nagy L.G."/>
            <person name="Martin F."/>
            <person name="Kauserud H."/>
        </authorList>
    </citation>
    <scope>NUCLEOTIDE SEQUENCE</scope>
    <source>
        <strain evidence="1">CBHHK182m</strain>
    </source>
</reference>
<accession>A0AAD7HG50</accession>
<sequence length="295" mass="32482">MCNDVWVSRNWLPRSLKAFRSSLKFPRLVVRHAPGAHPFRCGTHSLSEDACVRGNTGFAGLAWKLRELREEVKLRPRNSLVLSPLRATGAVGPVRVGQIITVDSCKSTFPASPHPPHHRSPLSTWATAAANRKFGAREGERKQERGPAVWLSVENAPAVVYRLRRLLCLLFARVVLRISMAELRSVYPGRSREGPMQKTFTPPPEGKTGAEAKILALLNPNGVGQVLVEEIPRDANGRLHIKSLESDVSLPSVDSRALPLLFPGGHENVRSAINLRNHPDEKLAKSVEAPLGDKD</sequence>
<organism evidence="1 2">
    <name type="scientific">Mycena metata</name>
    <dbReference type="NCBI Taxonomy" id="1033252"/>
    <lineage>
        <taxon>Eukaryota</taxon>
        <taxon>Fungi</taxon>
        <taxon>Dikarya</taxon>
        <taxon>Basidiomycota</taxon>
        <taxon>Agaricomycotina</taxon>
        <taxon>Agaricomycetes</taxon>
        <taxon>Agaricomycetidae</taxon>
        <taxon>Agaricales</taxon>
        <taxon>Marasmiineae</taxon>
        <taxon>Mycenaceae</taxon>
        <taxon>Mycena</taxon>
    </lineage>
</organism>
<name>A0AAD7HG50_9AGAR</name>
<keyword evidence="2" id="KW-1185">Reference proteome</keyword>
<protein>
    <submittedName>
        <fullName evidence="1">Uncharacterized protein</fullName>
    </submittedName>
</protein>
<dbReference type="Proteomes" id="UP001215598">
    <property type="component" value="Unassembled WGS sequence"/>
</dbReference>